<accession>A0A379ALG6</accession>
<keyword evidence="1" id="KW-0131">Cell cycle</keyword>
<protein>
    <submittedName>
        <fullName evidence="1">Cell division protein FtsW</fullName>
    </submittedName>
</protein>
<evidence type="ECO:0000313" key="2">
    <source>
        <dbReference type="Proteomes" id="UP000254640"/>
    </source>
</evidence>
<organism evidence="1 2">
    <name type="scientific">Enterobacter agglomerans</name>
    <name type="common">Erwinia herbicola</name>
    <name type="synonym">Pantoea agglomerans</name>
    <dbReference type="NCBI Taxonomy" id="549"/>
    <lineage>
        <taxon>Bacteria</taxon>
        <taxon>Pseudomonadati</taxon>
        <taxon>Pseudomonadota</taxon>
        <taxon>Gammaproteobacteria</taxon>
        <taxon>Enterobacterales</taxon>
        <taxon>Erwiniaceae</taxon>
        <taxon>Pantoea</taxon>
        <taxon>Pantoea agglomerans group</taxon>
    </lineage>
</organism>
<keyword evidence="1" id="KW-0132">Cell division</keyword>
<sequence length="65" mass="6910">MRIPGAGLAGYFSGRLKDWVMGARESDDSSLVLYDRTLLWLTLGLAVIGFRDGDVGFNAGGSASE</sequence>
<dbReference type="Proteomes" id="UP000254640">
    <property type="component" value="Unassembled WGS sequence"/>
</dbReference>
<keyword evidence="2" id="KW-1185">Reference proteome</keyword>
<dbReference type="EMBL" id="UGSO01000001">
    <property type="protein sequence ID" value="SUB18419.1"/>
    <property type="molecule type" value="Genomic_DNA"/>
</dbReference>
<gene>
    <name evidence="1" type="primary">ftsW_3</name>
    <name evidence="1" type="ORF">NCTC9381_04375</name>
</gene>
<evidence type="ECO:0000313" key="1">
    <source>
        <dbReference type="EMBL" id="SUB18419.1"/>
    </source>
</evidence>
<name>A0A379ALG6_ENTAG</name>
<dbReference type="GO" id="GO:0051301">
    <property type="term" value="P:cell division"/>
    <property type="evidence" value="ECO:0007669"/>
    <property type="project" value="UniProtKB-KW"/>
</dbReference>
<reference evidence="1 2" key="1">
    <citation type="submission" date="2018-06" db="EMBL/GenBank/DDBJ databases">
        <authorList>
            <consortium name="Pathogen Informatics"/>
            <person name="Doyle S."/>
        </authorList>
    </citation>
    <scope>NUCLEOTIDE SEQUENCE [LARGE SCALE GENOMIC DNA]</scope>
    <source>
        <strain evidence="1 2">NCTC9381</strain>
    </source>
</reference>
<proteinExistence type="predicted"/>
<dbReference type="AlphaFoldDB" id="A0A379ALG6"/>